<evidence type="ECO:0000256" key="4">
    <source>
        <dbReference type="ARBA" id="ARBA00022801"/>
    </source>
</evidence>
<dbReference type="OrthoDB" id="2019149at2759"/>
<dbReference type="AlphaFoldDB" id="A0A078J162"/>
<evidence type="ECO:0000256" key="3">
    <source>
        <dbReference type="ARBA" id="ARBA00007786"/>
    </source>
</evidence>
<evidence type="ECO:0000256" key="7">
    <source>
        <dbReference type="RuleBase" id="RU000589"/>
    </source>
</evidence>
<feature type="signal peptide" evidence="7">
    <location>
        <begin position="1"/>
        <end position="34"/>
    </location>
</feature>
<evidence type="ECO:0000256" key="1">
    <source>
        <dbReference type="ARBA" id="ARBA00005184"/>
    </source>
</evidence>
<dbReference type="SMART" id="SM00856">
    <property type="entry name" value="PMEI"/>
    <property type="match status" value="1"/>
</dbReference>
<dbReference type="InterPro" id="IPR000070">
    <property type="entry name" value="Pectinesterase_cat"/>
</dbReference>
<keyword evidence="5 7" id="KW-0063">Aspartyl esterase</keyword>
<dbReference type="PANTHER" id="PTHR31707">
    <property type="entry name" value="PECTINESTERASE"/>
    <property type="match status" value="1"/>
</dbReference>
<evidence type="ECO:0000259" key="8">
    <source>
        <dbReference type="SMART" id="SM00856"/>
    </source>
</evidence>
<dbReference type="InterPro" id="IPR011050">
    <property type="entry name" value="Pectin_lyase_fold/virulence"/>
</dbReference>
<dbReference type="UniPathway" id="UPA00545">
    <property type="reaction ID" value="UER00823"/>
</dbReference>
<dbReference type="Gramene" id="CDY55503">
    <property type="protein sequence ID" value="CDY55503"/>
    <property type="gene ID" value="GSBRNA2T00016978001"/>
</dbReference>
<comment type="similarity">
    <text evidence="3">In the C-terminal section; belongs to the pectinesterase family.</text>
</comment>
<keyword evidence="10" id="KW-1185">Reference proteome</keyword>
<evidence type="ECO:0000256" key="6">
    <source>
        <dbReference type="PROSITE-ProRule" id="PRU10040"/>
    </source>
</evidence>
<sequence length="525" mass="57306">MASSSSTLLHHKSSKTLMILLIINFVNLIQTTSAVTNSNSNSHFSRFSRHGSSSSRTKQGFLASVQASMNHAILARSLAFNLTLSHRTTQVHMVDPIHDCLELLDDTLDMLSRITMMRDKASSDDDYEDVHTWLSAALTNQDTCQQSLQEKSNSYKHGIAMDFAARNLTGLLTNSLELFVSVKSKGRRLLSEQAHYPRFVTWLKERRLLEASVEELKIDAVVAADGSGTHKTVGEALAASLASSGGRTVIHLKAGTYHENIKIPTKQKNVMLVGDGKGKTIIVGSRSNRGGWTTYQSATVAAMGEGFIARDITFVNSAGPKSEQAVALRVGADKSVVYRCSVEGYQDSLYTHSKRQFYRDTDITGTVDFIFGNSVVVFQSCNIVARKPLPGQRNFVTAQGRSHPEQNTGISIQNCKITAQSMTFLGRPWKEYSRTVVMQSFLDGSIHPSGWSPWSGSGSFGLKTLFYGEFENTGPGSSVSGRVKWAGYHPSLTVKEAEGFTVAGFIGGTMWLPSTGVSFDSGLVK</sequence>
<dbReference type="GO" id="GO:0030599">
    <property type="term" value="F:pectinesterase activity"/>
    <property type="evidence" value="ECO:0000318"/>
    <property type="project" value="GO_Central"/>
</dbReference>
<dbReference type="SUPFAM" id="SSF101148">
    <property type="entry name" value="Plant invertase/pectin methylesterase inhibitor"/>
    <property type="match status" value="1"/>
</dbReference>
<dbReference type="CDD" id="cd15799">
    <property type="entry name" value="PMEI-like_4"/>
    <property type="match status" value="1"/>
</dbReference>
<evidence type="ECO:0000313" key="9">
    <source>
        <dbReference type="EMBL" id="CDY55503.1"/>
    </source>
</evidence>
<dbReference type="KEGG" id="bna:106421113"/>
<dbReference type="EMBL" id="LK033410">
    <property type="protein sequence ID" value="CDY55503.1"/>
    <property type="molecule type" value="Genomic_DNA"/>
</dbReference>
<comment type="catalytic activity">
    <reaction evidence="7">
        <text>[(1-&gt;4)-alpha-D-galacturonosyl methyl ester](n) + n H2O = [(1-&gt;4)-alpha-D-galacturonosyl](n) + n methanol + n H(+)</text>
        <dbReference type="Rhea" id="RHEA:22380"/>
        <dbReference type="Rhea" id="RHEA-COMP:14570"/>
        <dbReference type="Rhea" id="RHEA-COMP:14573"/>
        <dbReference type="ChEBI" id="CHEBI:15377"/>
        <dbReference type="ChEBI" id="CHEBI:15378"/>
        <dbReference type="ChEBI" id="CHEBI:17790"/>
        <dbReference type="ChEBI" id="CHEBI:140522"/>
        <dbReference type="ChEBI" id="CHEBI:140523"/>
        <dbReference type="EC" id="3.1.1.11"/>
    </reaction>
</comment>
<gene>
    <name evidence="9" type="primary">BnaA05g34400D</name>
    <name evidence="9" type="ORF">GSBRNA2T00016978001</name>
</gene>
<dbReference type="Pfam" id="PF04043">
    <property type="entry name" value="PMEI"/>
    <property type="match status" value="1"/>
</dbReference>
<dbReference type="SMR" id="A0A078J162"/>
<feature type="domain" description="Pectinesterase inhibitor" evidence="8">
    <location>
        <begin position="24"/>
        <end position="178"/>
    </location>
</feature>
<dbReference type="NCBIfam" id="TIGR01614">
    <property type="entry name" value="PME_inhib"/>
    <property type="match status" value="1"/>
</dbReference>
<dbReference type="Pfam" id="PF01095">
    <property type="entry name" value="Pectinesterase"/>
    <property type="match status" value="1"/>
</dbReference>
<dbReference type="InterPro" id="IPR033131">
    <property type="entry name" value="Pectinesterase_Asp_AS"/>
</dbReference>
<dbReference type="InterPro" id="IPR012334">
    <property type="entry name" value="Pectin_lyas_fold"/>
</dbReference>
<comment type="pathway">
    <text evidence="1 7">Glycan metabolism; pectin degradation; 2-dehydro-3-deoxy-D-gluconate from pectin: step 1/5.</text>
</comment>
<dbReference type="OMA" id="QASMNHA"/>
<evidence type="ECO:0000256" key="2">
    <source>
        <dbReference type="ARBA" id="ARBA00006027"/>
    </source>
</evidence>
<evidence type="ECO:0000256" key="5">
    <source>
        <dbReference type="ARBA" id="ARBA00023085"/>
    </source>
</evidence>
<name>A0A078J162_BRANA</name>
<dbReference type="GO" id="GO:0046910">
    <property type="term" value="F:pectinesterase inhibitor activity"/>
    <property type="evidence" value="ECO:0000318"/>
    <property type="project" value="GO_Central"/>
</dbReference>
<organism evidence="9 10">
    <name type="scientific">Brassica napus</name>
    <name type="common">Rape</name>
    <dbReference type="NCBI Taxonomy" id="3708"/>
    <lineage>
        <taxon>Eukaryota</taxon>
        <taxon>Viridiplantae</taxon>
        <taxon>Streptophyta</taxon>
        <taxon>Embryophyta</taxon>
        <taxon>Tracheophyta</taxon>
        <taxon>Spermatophyta</taxon>
        <taxon>Magnoliopsida</taxon>
        <taxon>eudicotyledons</taxon>
        <taxon>Gunneridae</taxon>
        <taxon>Pentapetalae</taxon>
        <taxon>rosids</taxon>
        <taxon>malvids</taxon>
        <taxon>Brassicales</taxon>
        <taxon>Brassicaceae</taxon>
        <taxon>Brassiceae</taxon>
        <taxon>Brassica</taxon>
    </lineage>
</organism>
<comment type="similarity">
    <text evidence="2">In the N-terminal section; belongs to the PMEI family.</text>
</comment>
<dbReference type="STRING" id="3708.A0A078J162"/>
<dbReference type="InterPro" id="IPR035513">
    <property type="entry name" value="Invertase/methylesterase_inhib"/>
</dbReference>
<dbReference type="Proteomes" id="UP000028999">
    <property type="component" value="Unassembled WGS sequence"/>
</dbReference>
<evidence type="ECO:0000313" key="10">
    <source>
        <dbReference type="Proteomes" id="UP000028999"/>
    </source>
</evidence>
<feature type="chain" id="PRO_5044513557" description="Pectinesterase" evidence="7">
    <location>
        <begin position="35"/>
        <end position="525"/>
    </location>
</feature>
<dbReference type="GO" id="GO:0045490">
    <property type="term" value="P:pectin catabolic process"/>
    <property type="evidence" value="ECO:0007669"/>
    <property type="project" value="UniProtKB-UniRule"/>
</dbReference>
<accession>A0A078J162</accession>
<keyword evidence="4 7" id="KW-0378">Hydrolase</keyword>
<proteinExistence type="inferred from homology"/>
<feature type="active site" evidence="6">
    <location>
        <position position="368"/>
    </location>
</feature>
<protein>
    <recommendedName>
        <fullName evidence="7">Pectinesterase</fullName>
        <ecNumber evidence="7">3.1.1.11</ecNumber>
    </recommendedName>
</protein>
<dbReference type="PROSITE" id="PS00503">
    <property type="entry name" value="PECTINESTERASE_2"/>
    <property type="match status" value="1"/>
</dbReference>
<dbReference type="SUPFAM" id="SSF51126">
    <property type="entry name" value="Pectin lyase-like"/>
    <property type="match status" value="1"/>
</dbReference>
<dbReference type="EC" id="3.1.1.11" evidence="7"/>
<dbReference type="Gene3D" id="1.20.140.40">
    <property type="entry name" value="Invertase/pectin methylesterase inhibitor family protein"/>
    <property type="match status" value="1"/>
</dbReference>
<dbReference type="FunFam" id="2.160.20.10:FF:000001">
    <property type="entry name" value="Pectinesterase"/>
    <property type="match status" value="1"/>
</dbReference>
<dbReference type="InterPro" id="IPR006501">
    <property type="entry name" value="Pectinesterase_inhib_dom"/>
</dbReference>
<dbReference type="GO" id="GO:0042545">
    <property type="term" value="P:cell wall modification"/>
    <property type="evidence" value="ECO:0007669"/>
    <property type="project" value="UniProtKB-UniRule"/>
</dbReference>
<dbReference type="PaxDb" id="3708-A0A078J162"/>
<dbReference type="Gene3D" id="2.160.20.10">
    <property type="entry name" value="Single-stranded right-handed beta-helix, Pectin lyase-like"/>
    <property type="match status" value="1"/>
</dbReference>
<reference evidence="9 10" key="1">
    <citation type="journal article" date="2014" name="Science">
        <title>Plant genetics. Early allopolyploid evolution in the post-Neolithic Brassica napus oilseed genome.</title>
        <authorList>
            <person name="Chalhoub B."/>
            <person name="Denoeud F."/>
            <person name="Liu S."/>
            <person name="Parkin I.A."/>
            <person name="Tang H."/>
            <person name="Wang X."/>
            <person name="Chiquet J."/>
            <person name="Belcram H."/>
            <person name="Tong C."/>
            <person name="Samans B."/>
            <person name="Correa M."/>
            <person name="Da Silva C."/>
            <person name="Just J."/>
            <person name="Falentin C."/>
            <person name="Koh C.S."/>
            <person name="Le Clainche I."/>
            <person name="Bernard M."/>
            <person name="Bento P."/>
            <person name="Noel B."/>
            <person name="Labadie K."/>
            <person name="Alberti A."/>
            <person name="Charles M."/>
            <person name="Arnaud D."/>
            <person name="Guo H."/>
            <person name="Daviaud C."/>
            <person name="Alamery S."/>
            <person name="Jabbari K."/>
            <person name="Zhao M."/>
            <person name="Edger P.P."/>
            <person name="Chelaifa H."/>
            <person name="Tack D."/>
            <person name="Lassalle G."/>
            <person name="Mestiri I."/>
            <person name="Schnel N."/>
            <person name="Le Paslier M.C."/>
            <person name="Fan G."/>
            <person name="Renault V."/>
            <person name="Bayer P.E."/>
            <person name="Golicz A.A."/>
            <person name="Manoli S."/>
            <person name="Lee T.H."/>
            <person name="Thi V.H."/>
            <person name="Chalabi S."/>
            <person name="Hu Q."/>
            <person name="Fan C."/>
            <person name="Tollenaere R."/>
            <person name="Lu Y."/>
            <person name="Battail C."/>
            <person name="Shen J."/>
            <person name="Sidebottom C.H."/>
            <person name="Wang X."/>
            <person name="Canaguier A."/>
            <person name="Chauveau A."/>
            <person name="Berard A."/>
            <person name="Deniot G."/>
            <person name="Guan M."/>
            <person name="Liu Z."/>
            <person name="Sun F."/>
            <person name="Lim Y.P."/>
            <person name="Lyons E."/>
            <person name="Town C.D."/>
            <person name="Bancroft I."/>
            <person name="Wang X."/>
            <person name="Meng J."/>
            <person name="Ma J."/>
            <person name="Pires J.C."/>
            <person name="King G.J."/>
            <person name="Brunel D."/>
            <person name="Delourme R."/>
            <person name="Renard M."/>
            <person name="Aury J.M."/>
            <person name="Adams K.L."/>
            <person name="Batley J."/>
            <person name="Snowdon R.J."/>
            <person name="Tost J."/>
            <person name="Edwards D."/>
            <person name="Zhou Y."/>
            <person name="Hua W."/>
            <person name="Sharpe A.G."/>
            <person name="Paterson A.H."/>
            <person name="Guan C."/>
            <person name="Wincker P."/>
        </authorList>
    </citation>
    <scope>NUCLEOTIDE SEQUENCE [LARGE SCALE GENOMIC DNA]</scope>
    <source>
        <strain evidence="10">cv. Darmor-bzh</strain>
    </source>
</reference>
<keyword evidence="7" id="KW-0732">Signal</keyword>